<comment type="caution">
    <text evidence="2">The sequence shown here is derived from an EMBL/GenBank/DDBJ whole genome shotgun (WGS) entry which is preliminary data.</text>
</comment>
<dbReference type="EMBL" id="DRMH01000007">
    <property type="protein sequence ID" value="HFC96883.1"/>
    <property type="molecule type" value="Genomic_DNA"/>
</dbReference>
<accession>A0A7C3GSR5</accession>
<dbReference type="AlphaFoldDB" id="A0A7C3GSR5"/>
<dbReference type="InterPro" id="IPR036061">
    <property type="entry name" value="CheW-like_dom_sf"/>
</dbReference>
<dbReference type="GO" id="GO:0007165">
    <property type="term" value="P:signal transduction"/>
    <property type="evidence" value="ECO:0007669"/>
    <property type="project" value="InterPro"/>
</dbReference>
<feature type="domain" description="CheW-like" evidence="1">
    <location>
        <begin position="1"/>
        <end position="130"/>
    </location>
</feature>
<gene>
    <name evidence="2" type="ORF">ENJ40_00295</name>
</gene>
<dbReference type="Proteomes" id="UP000886043">
    <property type="component" value="Unassembled WGS sequence"/>
</dbReference>
<dbReference type="GO" id="GO:0006935">
    <property type="term" value="P:chemotaxis"/>
    <property type="evidence" value="ECO:0007669"/>
    <property type="project" value="InterPro"/>
</dbReference>
<reference evidence="2" key="1">
    <citation type="journal article" date="2020" name="mSystems">
        <title>Genome- and Community-Level Interaction Insights into Carbon Utilization and Element Cycling Functions of Hydrothermarchaeota in Hydrothermal Sediment.</title>
        <authorList>
            <person name="Zhou Z."/>
            <person name="Liu Y."/>
            <person name="Xu W."/>
            <person name="Pan J."/>
            <person name="Luo Z.H."/>
            <person name="Li M."/>
        </authorList>
    </citation>
    <scope>NUCLEOTIDE SEQUENCE [LARGE SCALE GENOMIC DNA]</scope>
    <source>
        <strain evidence="2">HyVt-483</strain>
    </source>
</reference>
<evidence type="ECO:0000259" key="1">
    <source>
        <dbReference type="PROSITE" id="PS50851"/>
    </source>
</evidence>
<dbReference type="Gene3D" id="2.40.50.180">
    <property type="entry name" value="CheA-289, Domain 4"/>
    <property type="match status" value="1"/>
</dbReference>
<dbReference type="InterPro" id="IPR002545">
    <property type="entry name" value="CheW-lke_dom"/>
</dbReference>
<evidence type="ECO:0000313" key="2">
    <source>
        <dbReference type="EMBL" id="HFC96883.1"/>
    </source>
</evidence>
<name>A0A7C3GSR5_9BACT</name>
<dbReference type="SMART" id="SM00260">
    <property type="entry name" value="CheW"/>
    <property type="match status" value="1"/>
</dbReference>
<dbReference type="Pfam" id="PF01584">
    <property type="entry name" value="CheW"/>
    <property type="match status" value="1"/>
</dbReference>
<organism evidence="2">
    <name type="scientific">Thermosulfurimonas dismutans</name>
    <dbReference type="NCBI Taxonomy" id="999894"/>
    <lineage>
        <taxon>Bacteria</taxon>
        <taxon>Pseudomonadati</taxon>
        <taxon>Thermodesulfobacteriota</taxon>
        <taxon>Thermodesulfobacteria</taxon>
        <taxon>Thermodesulfobacteriales</taxon>
        <taxon>Thermodesulfobacteriaceae</taxon>
        <taxon>Thermosulfurimonas</taxon>
    </lineage>
</organism>
<protein>
    <submittedName>
        <fullName evidence="2">Chemotaxis protein CheW</fullName>
    </submittedName>
</protein>
<dbReference type="SUPFAM" id="SSF50341">
    <property type="entry name" value="CheW-like"/>
    <property type="match status" value="1"/>
</dbReference>
<sequence length="130" mass="14205">MGVYLSFWKGEHYFALEIETVEGVSRAERILPARWGPEWLVGFSFFRGQTVPVVDLERYLGGTSSAGVRYLVVSTGEEPVGFGASRLGARYEVEDPVEPVEDMPPGIKGQLLLGGRTALLVDPHLILKGG</sequence>
<dbReference type="PROSITE" id="PS50851">
    <property type="entry name" value="CHEW"/>
    <property type="match status" value="1"/>
</dbReference>
<proteinExistence type="predicted"/>